<name>A0AA39C3J1_MICHY</name>
<reference evidence="2" key="1">
    <citation type="journal article" date="2023" name="bioRxiv">
        <title>Scaffold-level genome assemblies of two parasitoid biocontrol wasps reveal the parthenogenesis mechanism and an associated novel virus.</title>
        <authorList>
            <person name="Inwood S."/>
            <person name="Skelly J."/>
            <person name="Guhlin J."/>
            <person name="Harrop T."/>
            <person name="Goldson S."/>
            <person name="Dearden P."/>
        </authorList>
    </citation>
    <scope>NUCLEOTIDE SEQUENCE</scope>
    <source>
        <strain evidence="2">Lincoln</strain>
        <tissue evidence="2">Whole body</tissue>
    </source>
</reference>
<accession>A0AA39C3J1</accession>
<dbReference type="Proteomes" id="UP001168972">
    <property type="component" value="Unassembled WGS sequence"/>
</dbReference>
<feature type="region of interest" description="Disordered" evidence="1">
    <location>
        <begin position="43"/>
        <end position="89"/>
    </location>
</feature>
<dbReference type="EMBL" id="JAQQBR010002116">
    <property type="protein sequence ID" value="KAK0157266.1"/>
    <property type="molecule type" value="Genomic_DNA"/>
</dbReference>
<gene>
    <name evidence="2" type="ORF">PV327_011283</name>
</gene>
<organism evidence="2 3">
    <name type="scientific">Microctonus hyperodae</name>
    <name type="common">Parasitoid wasp</name>
    <dbReference type="NCBI Taxonomy" id="165561"/>
    <lineage>
        <taxon>Eukaryota</taxon>
        <taxon>Metazoa</taxon>
        <taxon>Ecdysozoa</taxon>
        <taxon>Arthropoda</taxon>
        <taxon>Hexapoda</taxon>
        <taxon>Insecta</taxon>
        <taxon>Pterygota</taxon>
        <taxon>Neoptera</taxon>
        <taxon>Endopterygota</taxon>
        <taxon>Hymenoptera</taxon>
        <taxon>Apocrita</taxon>
        <taxon>Ichneumonoidea</taxon>
        <taxon>Braconidae</taxon>
        <taxon>Euphorinae</taxon>
        <taxon>Microctonus</taxon>
    </lineage>
</organism>
<feature type="compositionally biased region" description="Low complexity" evidence="1">
    <location>
        <begin position="43"/>
        <end position="77"/>
    </location>
</feature>
<evidence type="ECO:0000313" key="3">
    <source>
        <dbReference type="Proteomes" id="UP001168972"/>
    </source>
</evidence>
<feature type="region of interest" description="Disordered" evidence="1">
    <location>
        <begin position="107"/>
        <end position="263"/>
    </location>
</feature>
<feature type="compositionally biased region" description="Basic and acidic residues" evidence="1">
    <location>
        <begin position="216"/>
        <end position="242"/>
    </location>
</feature>
<feature type="non-terminal residue" evidence="2">
    <location>
        <position position="1"/>
    </location>
</feature>
<dbReference type="AlphaFoldDB" id="A0AA39C3J1"/>
<evidence type="ECO:0000256" key="1">
    <source>
        <dbReference type="SAM" id="MobiDB-lite"/>
    </source>
</evidence>
<sequence length="263" mass="28728">MVEENTTTRARLDEELGRALVECASFRGELRDVRDALVLNNNNHGSNGVGNANNGNSANHTTSNNTSINSGTSNNLTAQTDQESFKESYGQNAQDITFKCLNEASSPVEKRCSASDKSTSPIDNIHSPISKKERNSPVDRTRISVSIEERNGSPHQSPNDKLRHPWTSTTEKSRIGESGGSIDSRSGSTSPDRSSRVSSFFQRNGSERLRTTANHDSMRSSKESNEFQRANKDDIDGDVRQDDENEPPAPAPGSRPTSPSNPH</sequence>
<protein>
    <submittedName>
        <fullName evidence="2">Uncharacterized protein</fullName>
    </submittedName>
</protein>
<feature type="compositionally biased region" description="Basic and acidic residues" evidence="1">
    <location>
        <begin position="130"/>
        <end position="163"/>
    </location>
</feature>
<feature type="compositionally biased region" description="Pro residues" evidence="1">
    <location>
        <begin position="247"/>
        <end position="263"/>
    </location>
</feature>
<comment type="caution">
    <text evidence="2">The sequence shown here is derived from an EMBL/GenBank/DDBJ whole genome shotgun (WGS) entry which is preliminary data.</text>
</comment>
<evidence type="ECO:0000313" key="2">
    <source>
        <dbReference type="EMBL" id="KAK0157266.1"/>
    </source>
</evidence>
<proteinExistence type="predicted"/>
<reference evidence="2" key="2">
    <citation type="submission" date="2023-03" db="EMBL/GenBank/DDBJ databases">
        <authorList>
            <person name="Inwood S.N."/>
            <person name="Skelly J.G."/>
            <person name="Guhlin J."/>
            <person name="Harrop T.W.R."/>
            <person name="Goldson S.G."/>
            <person name="Dearden P.K."/>
        </authorList>
    </citation>
    <scope>NUCLEOTIDE SEQUENCE</scope>
    <source>
        <strain evidence="2">Lincoln</strain>
        <tissue evidence="2">Whole body</tissue>
    </source>
</reference>
<feature type="compositionally biased region" description="Low complexity" evidence="1">
    <location>
        <begin position="184"/>
        <end position="199"/>
    </location>
</feature>
<keyword evidence="3" id="KW-1185">Reference proteome</keyword>